<protein>
    <submittedName>
        <fullName evidence="1">Uncharacterized protein</fullName>
    </submittedName>
</protein>
<dbReference type="AlphaFoldDB" id="A0A484IAF0"/>
<accession>A0A484IAF0</accession>
<evidence type="ECO:0000313" key="1">
    <source>
        <dbReference type="EMBL" id="VFJ14723.1"/>
    </source>
</evidence>
<keyword evidence="2" id="KW-1185">Reference proteome</keyword>
<reference evidence="1 2" key="1">
    <citation type="submission" date="2019-02" db="EMBL/GenBank/DDBJ databases">
        <authorList>
            <person name="Lehtovirta-Morley E L."/>
        </authorList>
    </citation>
    <scope>NUCLEOTIDE SEQUENCE [LARGE SCALE GENOMIC DNA]</scope>
    <source>
        <strain evidence="1">NFRAN1</strain>
    </source>
</reference>
<name>A0A484IAF0_9ARCH</name>
<evidence type="ECO:0000313" key="2">
    <source>
        <dbReference type="Proteomes" id="UP000294299"/>
    </source>
</evidence>
<dbReference type="GeneID" id="39421611"/>
<dbReference type="OrthoDB" id="5955at2157"/>
<gene>
    <name evidence="1" type="ORF">NFRAN_2401</name>
</gene>
<organism evidence="1 2">
    <name type="scientific">Candidatus Nitrosocosmicus franklandianus</name>
    <dbReference type="NCBI Taxonomy" id="1798806"/>
    <lineage>
        <taxon>Archaea</taxon>
        <taxon>Nitrososphaerota</taxon>
        <taxon>Nitrososphaeria</taxon>
        <taxon>Nitrososphaerales</taxon>
        <taxon>Nitrososphaeraceae</taxon>
        <taxon>Candidatus Nitrosocosmicus</taxon>
    </lineage>
</organism>
<dbReference type="EMBL" id="LR216287">
    <property type="protein sequence ID" value="VFJ14723.1"/>
    <property type="molecule type" value="Genomic_DNA"/>
</dbReference>
<proteinExistence type="predicted"/>
<sequence length="173" mass="19931">MSTGKYFKRGVMALDAPHIGHVVKETDHNLVIFGENNERFDVPKSEIKTTGRNVLIGLTMKEIYEKYFVTRNSPLPVDDIVKKWHLPENVDMATYHVSHPNSMLSRGVRILNEDFVGFVMKETRDKMVIFGDNDQRYDIPKSKIKKVGSNVILNMDIDEFTTYKVNDLTILPK</sequence>
<dbReference type="KEGG" id="nfn:NFRAN_2401"/>
<dbReference type="Proteomes" id="UP000294299">
    <property type="component" value="Chromosome NFRAN"/>
</dbReference>
<dbReference type="RefSeq" id="WP_134484853.1">
    <property type="nucleotide sequence ID" value="NZ_LR216287.1"/>
</dbReference>